<dbReference type="EMBL" id="SRLO01000060">
    <property type="protein sequence ID" value="TNN79791.1"/>
    <property type="molecule type" value="Genomic_DNA"/>
</dbReference>
<proteinExistence type="predicted"/>
<keyword evidence="2" id="KW-1185">Reference proteome</keyword>
<protein>
    <submittedName>
        <fullName evidence="1">Uncharacterized protein</fullName>
    </submittedName>
</protein>
<dbReference type="Proteomes" id="UP000314294">
    <property type="component" value="Unassembled WGS sequence"/>
</dbReference>
<organism evidence="1 2">
    <name type="scientific">Liparis tanakae</name>
    <name type="common">Tanaka's snailfish</name>
    <dbReference type="NCBI Taxonomy" id="230148"/>
    <lineage>
        <taxon>Eukaryota</taxon>
        <taxon>Metazoa</taxon>
        <taxon>Chordata</taxon>
        <taxon>Craniata</taxon>
        <taxon>Vertebrata</taxon>
        <taxon>Euteleostomi</taxon>
        <taxon>Actinopterygii</taxon>
        <taxon>Neopterygii</taxon>
        <taxon>Teleostei</taxon>
        <taxon>Neoteleostei</taxon>
        <taxon>Acanthomorphata</taxon>
        <taxon>Eupercaria</taxon>
        <taxon>Perciformes</taxon>
        <taxon>Cottioidei</taxon>
        <taxon>Cottales</taxon>
        <taxon>Liparidae</taxon>
        <taxon>Liparis</taxon>
    </lineage>
</organism>
<name>A0A4Z2IPP7_9TELE</name>
<evidence type="ECO:0000313" key="1">
    <source>
        <dbReference type="EMBL" id="TNN79791.1"/>
    </source>
</evidence>
<reference evidence="1 2" key="1">
    <citation type="submission" date="2019-03" db="EMBL/GenBank/DDBJ databases">
        <title>First draft genome of Liparis tanakae, snailfish: a comprehensive survey of snailfish specific genes.</title>
        <authorList>
            <person name="Kim W."/>
            <person name="Song I."/>
            <person name="Jeong J.-H."/>
            <person name="Kim D."/>
            <person name="Kim S."/>
            <person name="Ryu S."/>
            <person name="Song J.Y."/>
            <person name="Lee S.K."/>
        </authorList>
    </citation>
    <scope>NUCLEOTIDE SEQUENCE [LARGE SCALE GENOMIC DNA]</scope>
    <source>
        <tissue evidence="1">Muscle</tissue>
    </source>
</reference>
<sequence length="59" mass="6493">MQLKGFNFLSIIAQYLESISAKFDLEEILPIRNSCSHLHNTPTKGIAVECAASDGQMLP</sequence>
<gene>
    <name evidence="1" type="ORF">EYF80_009828</name>
</gene>
<evidence type="ECO:0000313" key="2">
    <source>
        <dbReference type="Proteomes" id="UP000314294"/>
    </source>
</evidence>
<dbReference type="AlphaFoldDB" id="A0A4Z2IPP7"/>
<comment type="caution">
    <text evidence="1">The sequence shown here is derived from an EMBL/GenBank/DDBJ whole genome shotgun (WGS) entry which is preliminary data.</text>
</comment>
<accession>A0A4Z2IPP7</accession>